<dbReference type="Gene3D" id="3.50.50.60">
    <property type="entry name" value="FAD/NAD(P)-binding domain"/>
    <property type="match status" value="1"/>
</dbReference>
<organism evidence="16 17">
    <name type="scientific">Georgenia deserti</name>
    <dbReference type="NCBI Taxonomy" id="2093781"/>
    <lineage>
        <taxon>Bacteria</taxon>
        <taxon>Bacillati</taxon>
        <taxon>Actinomycetota</taxon>
        <taxon>Actinomycetes</taxon>
        <taxon>Micrococcales</taxon>
        <taxon>Bogoriellaceae</taxon>
        <taxon>Georgenia</taxon>
    </lineage>
</organism>
<keyword evidence="17" id="KW-1185">Reference proteome</keyword>
<evidence type="ECO:0000256" key="4">
    <source>
        <dbReference type="ARBA" id="ARBA00013076"/>
    </source>
</evidence>
<dbReference type="EC" id="1.14.13.59" evidence="4"/>
<dbReference type="Proteomes" id="UP001597277">
    <property type="component" value="Unassembled WGS sequence"/>
</dbReference>
<proteinExistence type="inferred from homology"/>
<comment type="cofactor">
    <cofactor evidence="1">
        <name>FAD</name>
        <dbReference type="ChEBI" id="CHEBI:57692"/>
    </cofactor>
</comment>
<keyword evidence="10" id="KW-0503">Monooxygenase</keyword>
<dbReference type="RefSeq" id="WP_388005117.1">
    <property type="nucleotide sequence ID" value="NZ_JBHUEE010000004.1"/>
</dbReference>
<dbReference type="InterPro" id="IPR025700">
    <property type="entry name" value="Lys/Orn_oxygenase"/>
</dbReference>
<sequence>MRGGRVHDVVGVGLGPFNLGLACLLDPVTEVDAVFLEARSRFAWHPGMLLPRATLQVPFLADLVTMADPTSPFSYLSFLKDVGRLYPFYIRESFYPLRREYDEYCRWAADRLSSVRFGAEVARIEHDGASYVLHTRTGEVYRGLRLVLGTGTSPYVPTELRRILKEPGVTHSAHYLSHKPDLQARRTITVVGSGQSAAEVYADLLAEIDDHEYELVWLTRSPRFFPMEYTKLTLEMTSPDYTRYFQSLPEARRHTLLREQRSLYKGISAETVNEIYDALYARQVAGGTDTSLLTSTAVVGARRASGGYELELRHLESGEAYTLRTDAVIAATGYRGHVPEFLTPIRDRIALDEQGRYAADEQYAVDHARREIFVQNGEEHTHGFVAPDLGMGAFRNSVIIAALLGREVYPVESRIAFQEFGAPSRLTDNAPAGAGREGAAR</sequence>
<keyword evidence="9" id="KW-0560">Oxidoreductase</keyword>
<evidence type="ECO:0000256" key="6">
    <source>
        <dbReference type="ARBA" id="ARBA00022630"/>
    </source>
</evidence>
<evidence type="ECO:0000256" key="10">
    <source>
        <dbReference type="ARBA" id="ARBA00023033"/>
    </source>
</evidence>
<evidence type="ECO:0000256" key="8">
    <source>
        <dbReference type="ARBA" id="ARBA00022857"/>
    </source>
</evidence>
<evidence type="ECO:0000256" key="2">
    <source>
        <dbReference type="ARBA" id="ARBA00004924"/>
    </source>
</evidence>
<evidence type="ECO:0000256" key="15">
    <source>
        <dbReference type="ARBA" id="ARBA00048407"/>
    </source>
</evidence>
<dbReference type="InterPro" id="IPR036188">
    <property type="entry name" value="FAD/NAD-bd_sf"/>
</dbReference>
<dbReference type="PROSITE" id="PS51257">
    <property type="entry name" value="PROKAR_LIPOPROTEIN"/>
    <property type="match status" value="1"/>
</dbReference>
<accession>A0ABW4L785</accession>
<comment type="caution">
    <text evidence="16">The sequence shown here is derived from an EMBL/GenBank/DDBJ whole genome shotgun (WGS) entry which is preliminary data.</text>
</comment>
<evidence type="ECO:0000256" key="12">
    <source>
        <dbReference type="ARBA" id="ARBA00031158"/>
    </source>
</evidence>
<reference evidence="17" key="1">
    <citation type="journal article" date="2019" name="Int. J. Syst. Evol. Microbiol.">
        <title>The Global Catalogue of Microorganisms (GCM) 10K type strain sequencing project: providing services to taxonomists for standard genome sequencing and annotation.</title>
        <authorList>
            <consortium name="The Broad Institute Genomics Platform"/>
            <consortium name="The Broad Institute Genome Sequencing Center for Infectious Disease"/>
            <person name="Wu L."/>
            <person name="Ma J."/>
        </authorList>
    </citation>
    <scope>NUCLEOTIDE SEQUENCE [LARGE SCALE GENOMIC DNA]</scope>
    <source>
        <strain evidence="17">JCM 17130</strain>
    </source>
</reference>
<dbReference type="PANTHER" id="PTHR42802">
    <property type="entry name" value="MONOOXYGENASE"/>
    <property type="match status" value="1"/>
</dbReference>
<evidence type="ECO:0000256" key="9">
    <source>
        <dbReference type="ARBA" id="ARBA00023002"/>
    </source>
</evidence>
<comment type="similarity">
    <text evidence="3">Belongs to the lysine N(6)-hydroxylase/L-ornithine N(5)-oxygenase family.</text>
</comment>
<evidence type="ECO:0000256" key="13">
    <source>
        <dbReference type="ARBA" id="ARBA00032493"/>
    </source>
</evidence>
<evidence type="ECO:0000256" key="7">
    <source>
        <dbReference type="ARBA" id="ARBA00022827"/>
    </source>
</evidence>
<dbReference type="SUPFAM" id="SSF51905">
    <property type="entry name" value="FAD/NAD(P)-binding domain"/>
    <property type="match status" value="2"/>
</dbReference>
<evidence type="ECO:0000256" key="11">
    <source>
        <dbReference type="ARBA" id="ARBA00029939"/>
    </source>
</evidence>
<dbReference type="Pfam" id="PF13434">
    <property type="entry name" value="Lys_Orn_oxgnase"/>
    <property type="match status" value="1"/>
</dbReference>
<evidence type="ECO:0000256" key="3">
    <source>
        <dbReference type="ARBA" id="ARBA00007588"/>
    </source>
</evidence>
<keyword evidence="8" id="KW-0521">NADP</keyword>
<dbReference type="PANTHER" id="PTHR42802:SF1">
    <property type="entry name" value="L-ORNITHINE N(5)-MONOOXYGENASE"/>
    <property type="match status" value="1"/>
</dbReference>
<gene>
    <name evidence="16" type="ORF">ACFSE6_08640</name>
</gene>
<evidence type="ECO:0000256" key="5">
    <source>
        <dbReference type="ARBA" id="ARBA00016406"/>
    </source>
</evidence>
<comment type="catalytic activity">
    <reaction evidence="15">
        <text>L-lysine + NADPH + O2 = N(6)-hydroxy-L-lysine + NADP(+) + H2O</text>
        <dbReference type="Rhea" id="RHEA:23228"/>
        <dbReference type="ChEBI" id="CHEBI:15377"/>
        <dbReference type="ChEBI" id="CHEBI:15379"/>
        <dbReference type="ChEBI" id="CHEBI:32551"/>
        <dbReference type="ChEBI" id="CHEBI:57783"/>
        <dbReference type="ChEBI" id="CHEBI:57820"/>
        <dbReference type="ChEBI" id="CHEBI:58349"/>
        <dbReference type="EC" id="1.14.13.59"/>
    </reaction>
</comment>
<protein>
    <recommendedName>
        <fullName evidence="5">L-lysine N6-monooxygenase MbtG</fullName>
        <ecNumber evidence="4">1.14.13.59</ecNumber>
    </recommendedName>
    <alternativeName>
        <fullName evidence="14">Lysine 6-N-hydroxylase</fullName>
    </alternativeName>
    <alternativeName>
        <fullName evidence="13">Lysine N6-hydroxylase</fullName>
    </alternativeName>
    <alternativeName>
        <fullName evidence="11">Lysine-N-oxygenase</fullName>
    </alternativeName>
    <alternativeName>
        <fullName evidence="12">Mycobactin synthase protein G</fullName>
    </alternativeName>
</protein>
<keyword evidence="6" id="KW-0285">Flavoprotein</keyword>
<keyword evidence="7" id="KW-0274">FAD</keyword>
<evidence type="ECO:0000313" key="17">
    <source>
        <dbReference type="Proteomes" id="UP001597277"/>
    </source>
</evidence>
<evidence type="ECO:0000256" key="1">
    <source>
        <dbReference type="ARBA" id="ARBA00001974"/>
    </source>
</evidence>
<evidence type="ECO:0000256" key="14">
    <source>
        <dbReference type="ARBA" id="ARBA00032738"/>
    </source>
</evidence>
<dbReference type="EMBL" id="JBHUEE010000004">
    <property type="protein sequence ID" value="MFD1717899.1"/>
    <property type="molecule type" value="Genomic_DNA"/>
</dbReference>
<name>A0ABW4L785_9MICO</name>
<evidence type="ECO:0000313" key="16">
    <source>
        <dbReference type="EMBL" id="MFD1717899.1"/>
    </source>
</evidence>
<comment type="pathway">
    <text evidence="2">Siderophore biosynthesis.</text>
</comment>